<dbReference type="EMBL" id="JACHJB010000005">
    <property type="protein sequence ID" value="MBB6352160.1"/>
    <property type="molecule type" value="Genomic_DNA"/>
</dbReference>
<dbReference type="CDD" id="cd04683">
    <property type="entry name" value="NUDIX_Hydrolase"/>
    <property type="match status" value="1"/>
</dbReference>
<dbReference type="PANTHER" id="PTHR43046:SF16">
    <property type="entry name" value="ADP-RIBOSE PYROPHOSPHATASE YJHB-RELATED"/>
    <property type="match status" value="1"/>
</dbReference>
<dbReference type="PANTHER" id="PTHR43046">
    <property type="entry name" value="GDP-MANNOSE MANNOSYL HYDROLASE"/>
    <property type="match status" value="1"/>
</dbReference>
<evidence type="ECO:0000256" key="2">
    <source>
        <dbReference type="ARBA" id="ARBA00005582"/>
    </source>
</evidence>
<dbReference type="PROSITE" id="PS51462">
    <property type="entry name" value="NUDIX"/>
    <property type="match status" value="1"/>
</dbReference>
<dbReference type="PROSITE" id="PS00893">
    <property type="entry name" value="NUDIX_BOX"/>
    <property type="match status" value="1"/>
</dbReference>
<gene>
    <name evidence="7" type="ORF">FHU36_008756</name>
</gene>
<dbReference type="GO" id="GO:0016787">
    <property type="term" value="F:hydrolase activity"/>
    <property type="evidence" value="ECO:0007669"/>
    <property type="project" value="UniProtKB-KW"/>
</dbReference>
<evidence type="ECO:0000256" key="5">
    <source>
        <dbReference type="SAM" id="MobiDB-lite"/>
    </source>
</evidence>
<feature type="domain" description="Nudix hydrolase" evidence="6">
    <location>
        <begin position="237"/>
        <end position="368"/>
    </location>
</feature>
<keyword evidence="8" id="KW-1185">Reference proteome</keyword>
<dbReference type="InterPro" id="IPR015797">
    <property type="entry name" value="NUDIX_hydrolase-like_dom_sf"/>
</dbReference>
<proteinExistence type="inferred from homology"/>
<dbReference type="RefSeq" id="WP_246503374.1">
    <property type="nucleotide sequence ID" value="NZ_JACHJB010000005.1"/>
</dbReference>
<evidence type="ECO:0000259" key="6">
    <source>
        <dbReference type="PROSITE" id="PS51462"/>
    </source>
</evidence>
<evidence type="ECO:0000313" key="7">
    <source>
        <dbReference type="EMBL" id="MBB6352160.1"/>
    </source>
</evidence>
<name>A0A7X0F3A9_9ACTN</name>
<sequence>MTHDGEASCGGPGPLARVLAEVAAERAAQDAMWGVQDFPDGTGPTTPAVPGAPTTSEGAGRGATDAGDGTGVAGRAGVGFGGGLARGVGEDAGEAAERAKREVTEAAARGALTWRHVLHEEVLEAFAEDEPAALRAELIQVAAVAVKWVQALDRRREPPPRRDAQRFRAIVDVHVLLLRPAAPPVRTGPDDESTPNGLGGGLTPGPEGFAGSGPSDRLARRGPEGGPMWNGPGDGVARGLPGGVLRAGGTGARVREVLMGRRRGTGYGDGLWHLPSGHLEAGESVVRAAVREAREEVGVVVDPDDLTFVHVMHRAPDRVGLFFAANRWAGEPYNAEPHKCSELGWWPLDRLPADMVGYPAAALARIRDGVPFAHHEWLPGH</sequence>
<evidence type="ECO:0000256" key="1">
    <source>
        <dbReference type="ARBA" id="ARBA00001946"/>
    </source>
</evidence>
<dbReference type="Proteomes" id="UP000583800">
    <property type="component" value="Unassembled WGS sequence"/>
</dbReference>
<protein>
    <submittedName>
        <fullName evidence="7">8-oxo-dGTP pyrophosphatase MutT (NUDIX family)</fullName>
    </submittedName>
</protein>
<dbReference type="SUPFAM" id="SSF55811">
    <property type="entry name" value="Nudix"/>
    <property type="match status" value="1"/>
</dbReference>
<evidence type="ECO:0000313" key="8">
    <source>
        <dbReference type="Proteomes" id="UP000583800"/>
    </source>
</evidence>
<dbReference type="InterPro" id="IPR020476">
    <property type="entry name" value="Nudix_hydrolase"/>
</dbReference>
<dbReference type="InterPro" id="IPR020084">
    <property type="entry name" value="NUDIX_hydrolase_CS"/>
</dbReference>
<dbReference type="InterPro" id="IPR000086">
    <property type="entry name" value="NUDIX_hydrolase_dom"/>
</dbReference>
<feature type="compositionally biased region" description="Low complexity" evidence="5">
    <location>
        <begin position="39"/>
        <end position="55"/>
    </location>
</feature>
<organism evidence="7 8">
    <name type="scientific">Nonomuraea muscovyensis</name>
    <dbReference type="NCBI Taxonomy" id="1124761"/>
    <lineage>
        <taxon>Bacteria</taxon>
        <taxon>Bacillati</taxon>
        <taxon>Actinomycetota</taxon>
        <taxon>Actinomycetes</taxon>
        <taxon>Streptosporangiales</taxon>
        <taxon>Streptosporangiaceae</taxon>
        <taxon>Nonomuraea</taxon>
    </lineage>
</organism>
<feature type="compositionally biased region" description="Gly residues" evidence="5">
    <location>
        <begin position="197"/>
        <end position="211"/>
    </location>
</feature>
<feature type="region of interest" description="Disordered" evidence="5">
    <location>
        <begin position="182"/>
        <end position="247"/>
    </location>
</feature>
<comment type="cofactor">
    <cofactor evidence="1">
        <name>Mg(2+)</name>
        <dbReference type="ChEBI" id="CHEBI:18420"/>
    </cofactor>
</comment>
<comment type="similarity">
    <text evidence="2 4">Belongs to the Nudix hydrolase family.</text>
</comment>
<evidence type="ECO:0000256" key="4">
    <source>
        <dbReference type="RuleBase" id="RU003476"/>
    </source>
</evidence>
<reference evidence="7 8" key="1">
    <citation type="submission" date="2020-08" db="EMBL/GenBank/DDBJ databases">
        <title>Sequencing the genomes of 1000 actinobacteria strains.</title>
        <authorList>
            <person name="Klenk H.-P."/>
        </authorList>
    </citation>
    <scope>NUCLEOTIDE SEQUENCE [LARGE SCALE GENOMIC DNA]</scope>
    <source>
        <strain evidence="7 8">DSM 45913</strain>
    </source>
</reference>
<feature type="compositionally biased region" description="Gly residues" evidence="5">
    <location>
        <begin position="232"/>
        <end position="247"/>
    </location>
</feature>
<accession>A0A7X0F3A9</accession>
<dbReference type="Pfam" id="PF00293">
    <property type="entry name" value="NUDIX"/>
    <property type="match status" value="1"/>
</dbReference>
<dbReference type="Gene3D" id="3.90.79.10">
    <property type="entry name" value="Nucleoside Triphosphate Pyrophosphohydrolase"/>
    <property type="match status" value="1"/>
</dbReference>
<comment type="caution">
    <text evidence="7">The sequence shown here is derived from an EMBL/GenBank/DDBJ whole genome shotgun (WGS) entry which is preliminary data.</text>
</comment>
<evidence type="ECO:0000256" key="3">
    <source>
        <dbReference type="ARBA" id="ARBA00022801"/>
    </source>
</evidence>
<dbReference type="PRINTS" id="PR00502">
    <property type="entry name" value="NUDIXFAMILY"/>
</dbReference>
<keyword evidence="3 4" id="KW-0378">Hydrolase</keyword>
<dbReference type="AlphaFoldDB" id="A0A7X0F3A9"/>
<feature type="region of interest" description="Disordered" evidence="5">
    <location>
        <begin position="35"/>
        <end position="71"/>
    </location>
</feature>